<feature type="active site" description="Proton acceptor" evidence="12">
    <location>
        <position position="307"/>
    </location>
</feature>
<dbReference type="HAMAP" id="MF_01987">
    <property type="entry name" value="Ribokinase"/>
    <property type="match status" value="1"/>
</dbReference>
<dbReference type="GO" id="GO:0005829">
    <property type="term" value="C:cytosol"/>
    <property type="evidence" value="ECO:0007669"/>
    <property type="project" value="TreeGrafter"/>
</dbReference>
<keyword evidence="4 12" id="KW-0808">Transferase</keyword>
<evidence type="ECO:0000256" key="9">
    <source>
        <dbReference type="ARBA" id="ARBA00022842"/>
    </source>
</evidence>
<keyword evidence="5 12" id="KW-0479">Metal-binding</keyword>
<comment type="activity regulation">
    <text evidence="12">Activated by a monovalent cation that binds near, but not in, the active site. The most likely occupant of the site in vivo is potassium. Ion binding induces a conformational change that may alter substrate affinity.</text>
</comment>
<dbReference type="InterPro" id="IPR011611">
    <property type="entry name" value="PfkB_dom"/>
</dbReference>
<feature type="binding site" evidence="12">
    <location>
        <begin position="247"/>
        <end position="252"/>
    </location>
    <ligand>
        <name>ATP</name>
        <dbReference type="ChEBI" id="CHEBI:30616"/>
    </ligand>
</feature>
<feature type="binding site" evidence="12">
    <location>
        <position position="197"/>
    </location>
    <ligand>
        <name>ATP</name>
        <dbReference type="ChEBI" id="CHEBI:30616"/>
    </ligand>
</feature>
<keyword evidence="9 12" id="KW-0460">Magnesium</keyword>
<keyword evidence="11 12" id="KW-0119">Carbohydrate metabolism</keyword>
<keyword evidence="7 12" id="KW-0418">Kinase</keyword>
<dbReference type="RefSeq" id="XP_009168283.1">
    <property type="nucleotide sequence ID" value="XM_009170019.1"/>
</dbReference>
<evidence type="ECO:0000256" key="4">
    <source>
        <dbReference type="ARBA" id="ARBA00022679"/>
    </source>
</evidence>
<dbReference type="GO" id="GO:0005524">
    <property type="term" value="F:ATP binding"/>
    <property type="evidence" value="ECO:0007669"/>
    <property type="project" value="UniProtKB-UniRule"/>
</dbReference>
<dbReference type="CTD" id="20319284"/>
<dbReference type="STRING" id="6198.A0A074ZLM0"/>
<dbReference type="GO" id="GO:0046872">
    <property type="term" value="F:metal ion binding"/>
    <property type="evidence" value="ECO:0007669"/>
    <property type="project" value="UniProtKB-KW"/>
</dbReference>
<evidence type="ECO:0000256" key="2">
    <source>
        <dbReference type="ARBA" id="ARBA00012035"/>
    </source>
</evidence>
<dbReference type="GO" id="GO:0005634">
    <property type="term" value="C:nucleus"/>
    <property type="evidence" value="ECO:0007669"/>
    <property type="project" value="UniProtKB-SubCell"/>
</dbReference>
<feature type="binding site" evidence="12">
    <location>
        <begin position="306"/>
        <end position="307"/>
    </location>
    <ligand>
        <name>ATP</name>
        <dbReference type="ChEBI" id="CHEBI:30616"/>
    </ligand>
</feature>
<dbReference type="Pfam" id="PF00294">
    <property type="entry name" value="PfkB"/>
    <property type="match status" value="2"/>
</dbReference>
<dbReference type="GO" id="GO:0004747">
    <property type="term" value="F:ribokinase activity"/>
    <property type="evidence" value="ECO:0007669"/>
    <property type="project" value="UniProtKB-UniRule"/>
</dbReference>
<dbReference type="InterPro" id="IPR002139">
    <property type="entry name" value="Ribo/fructo_kinase"/>
</dbReference>
<evidence type="ECO:0000256" key="11">
    <source>
        <dbReference type="ARBA" id="ARBA00023277"/>
    </source>
</evidence>
<feature type="binding site" evidence="12">
    <location>
        <begin position="13"/>
        <end position="15"/>
    </location>
    <ligand>
        <name>substrate</name>
    </ligand>
</feature>
<dbReference type="Proteomes" id="UP000054324">
    <property type="component" value="Unassembled WGS sequence"/>
</dbReference>
<feature type="domain" description="Carbohydrate kinase PfkB" evidence="13">
    <location>
        <begin position="5"/>
        <end position="262"/>
    </location>
</feature>
<keyword evidence="12" id="KW-0963">Cytoplasm</keyword>
<evidence type="ECO:0000256" key="6">
    <source>
        <dbReference type="ARBA" id="ARBA00022741"/>
    </source>
</evidence>
<dbReference type="EC" id="2.7.1.15" evidence="2 12"/>
<feature type="binding site" evidence="12">
    <location>
        <position position="307"/>
    </location>
    <ligand>
        <name>substrate</name>
    </ligand>
</feature>
<feature type="binding site" evidence="12">
    <location>
        <position position="344"/>
    </location>
    <ligand>
        <name>K(+)</name>
        <dbReference type="ChEBI" id="CHEBI:29103"/>
    </ligand>
</feature>
<feature type="binding site" evidence="12">
    <location>
        <position position="144"/>
    </location>
    <ligand>
        <name>substrate</name>
    </ligand>
</feature>
<gene>
    <name evidence="14" type="ORF">T265_05102</name>
</gene>
<comment type="subcellular location">
    <subcellularLocation>
        <location evidence="12">Cytoplasm</location>
    </subcellularLocation>
    <subcellularLocation>
        <location evidence="12">Nucleus</location>
    </subcellularLocation>
</comment>
<dbReference type="KEGG" id="ovi:T265_05102"/>
<dbReference type="PANTHER" id="PTHR10584">
    <property type="entry name" value="SUGAR KINASE"/>
    <property type="match status" value="1"/>
</dbReference>
<dbReference type="EMBL" id="KL596710">
    <property type="protein sequence ID" value="KER27981.1"/>
    <property type="molecule type" value="Genomic_DNA"/>
</dbReference>
<dbReference type="InterPro" id="IPR002173">
    <property type="entry name" value="Carboh/pur_kinase_PfkB_CS"/>
</dbReference>
<comment type="function">
    <text evidence="12">Catalyzes the phosphorylation of ribose at O-5 in a reaction requiring ATP and magnesium. The resulting D-ribose-5-phosphate can then be used either for sythesis of nucleotides, histidine, and tryptophan, or as a component of the pentose phosphate pathway.</text>
</comment>
<feature type="binding site" evidence="12">
    <location>
        <position position="342"/>
    </location>
    <ligand>
        <name>K(+)</name>
        <dbReference type="ChEBI" id="CHEBI:29103"/>
    </ligand>
</feature>
<feature type="binding site" evidence="12">
    <location>
        <position position="339"/>
    </location>
    <ligand>
        <name>K(+)</name>
        <dbReference type="ChEBI" id="CHEBI:29103"/>
    </ligand>
</feature>
<evidence type="ECO:0000256" key="5">
    <source>
        <dbReference type="ARBA" id="ARBA00022723"/>
    </source>
</evidence>
<keyword evidence="6 12" id="KW-0547">Nucleotide-binding</keyword>
<protein>
    <recommendedName>
        <fullName evidence="3 12">Ribokinase</fullName>
        <shortName evidence="12">RK</shortName>
        <ecNumber evidence="2 12">2.7.1.15</ecNumber>
    </recommendedName>
</protein>
<dbReference type="PRINTS" id="PR00990">
    <property type="entry name" value="RIBOKINASE"/>
</dbReference>
<dbReference type="InterPro" id="IPR029056">
    <property type="entry name" value="Ribokinase-like"/>
</dbReference>
<comment type="catalytic activity">
    <reaction evidence="12">
        <text>D-ribose + ATP = D-ribose 5-phosphate + ADP + H(+)</text>
        <dbReference type="Rhea" id="RHEA:13697"/>
        <dbReference type="ChEBI" id="CHEBI:15378"/>
        <dbReference type="ChEBI" id="CHEBI:30616"/>
        <dbReference type="ChEBI" id="CHEBI:47013"/>
        <dbReference type="ChEBI" id="CHEBI:78346"/>
        <dbReference type="ChEBI" id="CHEBI:456216"/>
        <dbReference type="EC" id="2.7.1.15"/>
    </reaction>
</comment>
<dbReference type="SUPFAM" id="SSF53613">
    <property type="entry name" value="Ribokinase-like"/>
    <property type="match status" value="1"/>
</dbReference>
<evidence type="ECO:0000256" key="3">
    <source>
        <dbReference type="ARBA" id="ARBA00016943"/>
    </source>
</evidence>
<comment type="subunit">
    <text evidence="12">Homodimer.</text>
</comment>
<keyword evidence="8 12" id="KW-0067">ATP-binding</keyword>
<keyword evidence="10 12" id="KW-0630">Potassium</keyword>
<comment type="cofactor">
    <cofactor evidence="12">
        <name>Mg(2+)</name>
        <dbReference type="ChEBI" id="CHEBI:18420"/>
    </cofactor>
    <text evidence="12">Requires a divalent cation, most likely magnesium in vivo, as an electrophilic catalyst to aid phosphoryl group transfer. It is the chelate of the metal and the nucleotide that is the actual substrate.</text>
</comment>
<evidence type="ECO:0000256" key="1">
    <source>
        <dbReference type="ARBA" id="ARBA00005380"/>
    </source>
</evidence>
<comment type="caution">
    <text evidence="12">Lacks conserved residue(s) required for the propagation of feature annotation.</text>
</comment>
<reference evidence="14 15" key="1">
    <citation type="submission" date="2013-11" db="EMBL/GenBank/DDBJ databases">
        <title>Opisthorchis viverrini - life in the bile duct.</title>
        <authorList>
            <person name="Young N.D."/>
            <person name="Nagarajan N."/>
            <person name="Lin S.J."/>
            <person name="Korhonen P.K."/>
            <person name="Jex A.R."/>
            <person name="Hall R.S."/>
            <person name="Safavi-Hemami H."/>
            <person name="Kaewkong W."/>
            <person name="Bertrand D."/>
            <person name="Gao S."/>
            <person name="Seet Q."/>
            <person name="Wongkham S."/>
            <person name="Teh B.T."/>
            <person name="Wongkham C."/>
            <person name="Intapan P.M."/>
            <person name="Maleewong W."/>
            <person name="Yang X."/>
            <person name="Hu M."/>
            <person name="Wang Z."/>
            <person name="Hofmann A."/>
            <person name="Sternberg P.W."/>
            <person name="Tan P."/>
            <person name="Wang J."/>
            <person name="Gasser R.B."/>
        </authorList>
    </citation>
    <scope>NUCLEOTIDE SEQUENCE [LARGE SCALE GENOMIC DNA]</scope>
</reference>
<comment type="pathway">
    <text evidence="12">Carbohydrate metabolism; D-ribose degradation; D-ribose 5-phosphate from beta-D-ribopyranose: step 2/2.</text>
</comment>
<accession>A0A074ZLM0</accession>
<feature type="binding site" evidence="12">
    <location>
        <position position="303"/>
    </location>
    <ligand>
        <name>K(+)</name>
        <dbReference type="ChEBI" id="CHEBI:29103"/>
    </ligand>
</feature>
<evidence type="ECO:0000256" key="8">
    <source>
        <dbReference type="ARBA" id="ARBA00022840"/>
    </source>
</evidence>
<proteinExistence type="inferred from homology"/>
<dbReference type="GeneID" id="20319284"/>
<dbReference type="PANTHER" id="PTHR10584:SF166">
    <property type="entry name" value="RIBOKINASE"/>
    <property type="match status" value="1"/>
</dbReference>
<evidence type="ECO:0000256" key="10">
    <source>
        <dbReference type="ARBA" id="ARBA00022958"/>
    </source>
</evidence>
<evidence type="ECO:0000313" key="14">
    <source>
        <dbReference type="EMBL" id="KER27981.1"/>
    </source>
</evidence>
<dbReference type="OrthoDB" id="415590at2759"/>
<dbReference type="Gene3D" id="3.40.1190.20">
    <property type="match status" value="1"/>
</dbReference>
<name>A0A074ZLM0_OPIVI</name>
<dbReference type="CDD" id="cd01174">
    <property type="entry name" value="ribokinase"/>
    <property type="match status" value="1"/>
</dbReference>
<comment type="similarity">
    <text evidence="1">Belongs to the carbohydrate kinase pfkB family.</text>
</comment>
<dbReference type="UniPathway" id="UPA00916">
    <property type="reaction ID" value="UER00889"/>
</dbReference>
<dbReference type="AlphaFoldDB" id="A0A074ZLM0"/>
<keyword evidence="12" id="KW-0539">Nucleus</keyword>
<dbReference type="PROSITE" id="PS00584">
    <property type="entry name" value="PFKB_KINASES_2"/>
    <property type="match status" value="1"/>
</dbReference>
<dbReference type="InterPro" id="IPR011877">
    <property type="entry name" value="Ribokinase"/>
</dbReference>
<evidence type="ECO:0000313" key="15">
    <source>
        <dbReference type="Proteomes" id="UP000054324"/>
    </source>
</evidence>
<evidence type="ECO:0000256" key="7">
    <source>
        <dbReference type="ARBA" id="ARBA00022777"/>
    </source>
</evidence>
<organism evidence="14 15">
    <name type="scientific">Opisthorchis viverrini</name>
    <name type="common">Southeast Asian liver fluke</name>
    <dbReference type="NCBI Taxonomy" id="6198"/>
    <lineage>
        <taxon>Eukaryota</taxon>
        <taxon>Metazoa</taxon>
        <taxon>Spiralia</taxon>
        <taxon>Lophotrochozoa</taxon>
        <taxon>Platyhelminthes</taxon>
        <taxon>Trematoda</taxon>
        <taxon>Digenea</taxon>
        <taxon>Opisthorchiida</taxon>
        <taxon>Opisthorchiata</taxon>
        <taxon>Opisthorchiidae</taxon>
        <taxon>Opisthorchis</taxon>
    </lineage>
</organism>
<sequence>MCEFDVVVVGSVNTDLSIFVERHPNAGETVMGRSFAMGFGGKGSNQAVAARLLGSNVALIAKIGSDTFGQNFIVRLDALGIDRRGVTETVEASTGTAFITVEHTRGENRIIVVPGANMLLSAEEINVAQQLGLLNGRVVVCQFEVCATASLCAMELAQQNGAVTILNPAPPTVPIQGANHLEVLKKLLAVSDYCCPNETEALQLAHCYGHIAPEFDPKKSNMDPLLSTFRQCLLWLSNQGVKHPIITMGSKGTVALLETTKIPDQLPPDVSIVHTKQLRTGILANFVILHLSAPTISDAVDTTGAGDSFVGALAHFISRHPNLGPVEHIRRAIWVASQSIRKAGTQSSYPGRNELPSSLFGTDEFIWPTI</sequence>
<feature type="binding site" evidence="12">
    <location>
        <begin position="41"/>
        <end position="45"/>
    </location>
    <ligand>
        <name>substrate</name>
    </ligand>
</feature>
<feature type="binding site" evidence="12">
    <location>
        <position position="301"/>
    </location>
    <ligand>
        <name>K(+)</name>
        <dbReference type="ChEBI" id="CHEBI:29103"/>
    </ligand>
</feature>
<feature type="domain" description="Carbohydrate kinase PfkB" evidence="13">
    <location>
        <begin position="295"/>
        <end position="350"/>
    </location>
</feature>
<evidence type="ECO:0000259" key="13">
    <source>
        <dbReference type="Pfam" id="PF00294"/>
    </source>
</evidence>
<keyword evidence="15" id="KW-1185">Reference proteome</keyword>
<feature type="binding site" evidence="12">
    <location>
        <position position="348"/>
    </location>
    <ligand>
        <name>K(+)</name>
        <dbReference type="ChEBI" id="CHEBI:29103"/>
    </ligand>
</feature>
<evidence type="ECO:0000256" key="12">
    <source>
        <dbReference type="HAMAP-Rule" id="MF_03215"/>
    </source>
</evidence>
<comment type="similarity">
    <text evidence="12">Belongs to the carbohydrate kinase PfkB family. Ribokinase subfamily.</text>
</comment>
<dbReference type="GO" id="GO:0019303">
    <property type="term" value="P:D-ribose catabolic process"/>
    <property type="evidence" value="ECO:0007669"/>
    <property type="project" value="UniProtKB-UniRule"/>
</dbReference>